<organism evidence="2 3">
    <name type="scientific">Streptomyces niveus</name>
    <name type="common">Streptomyces spheroides</name>
    <dbReference type="NCBI Taxonomy" id="193462"/>
    <lineage>
        <taxon>Bacteria</taxon>
        <taxon>Bacillati</taxon>
        <taxon>Actinomycetota</taxon>
        <taxon>Actinomycetes</taxon>
        <taxon>Kitasatosporales</taxon>
        <taxon>Streptomycetaceae</taxon>
        <taxon>Streptomyces</taxon>
    </lineage>
</organism>
<accession>A0ABZ2AF03</accession>
<gene>
    <name evidence="2" type="ORF">OG442_32715</name>
</gene>
<protein>
    <submittedName>
        <fullName evidence="2">PH domain-containing protein</fullName>
    </submittedName>
</protein>
<evidence type="ECO:0000256" key="1">
    <source>
        <dbReference type="SAM" id="Phobius"/>
    </source>
</evidence>
<proteinExistence type="predicted"/>
<keyword evidence="1" id="KW-0472">Membrane</keyword>
<sequence length="149" mass="16939">MTPVEYRPAQRRFVLWICGVFTVWGVVAVGVFILGSPGFLSWLGLAFITFIPYLANNAFGVTRVDEKGIRVWRPVGRHSGHWHDIADIGVHRVSGGSEVRYDKWIRVTRHDGTSFRLPAPMTSSAYQDDTFEAKLEDITLRWHRATGRP</sequence>
<reference evidence="2" key="1">
    <citation type="submission" date="2022-10" db="EMBL/GenBank/DDBJ databases">
        <title>The complete genomes of actinobacterial strains from the NBC collection.</title>
        <authorList>
            <person name="Joergensen T.S."/>
            <person name="Alvarez Arevalo M."/>
            <person name="Sterndorff E.B."/>
            <person name="Faurdal D."/>
            <person name="Vuksanovic O."/>
            <person name="Mourched A.-S."/>
            <person name="Charusanti P."/>
            <person name="Shaw S."/>
            <person name="Blin K."/>
            <person name="Weber T."/>
        </authorList>
    </citation>
    <scope>NUCLEOTIDE SEQUENCE</scope>
    <source>
        <strain evidence="2">NBC_01432</strain>
    </source>
</reference>
<dbReference type="RefSeq" id="WP_329080123.1">
    <property type="nucleotide sequence ID" value="NZ_CP109495.1"/>
</dbReference>
<keyword evidence="1" id="KW-0812">Transmembrane</keyword>
<feature type="transmembrane region" description="Helical" evidence="1">
    <location>
        <begin position="12"/>
        <end position="33"/>
    </location>
</feature>
<dbReference type="Proteomes" id="UP001432209">
    <property type="component" value="Chromosome"/>
</dbReference>
<name>A0ABZ2AF03_STRNV</name>
<feature type="transmembrane region" description="Helical" evidence="1">
    <location>
        <begin position="39"/>
        <end position="59"/>
    </location>
</feature>
<keyword evidence="1" id="KW-1133">Transmembrane helix</keyword>
<keyword evidence="3" id="KW-1185">Reference proteome</keyword>
<dbReference type="EMBL" id="CP109495">
    <property type="protein sequence ID" value="WUX55908.1"/>
    <property type="molecule type" value="Genomic_DNA"/>
</dbReference>
<evidence type="ECO:0000313" key="2">
    <source>
        <dbReference type="EMBL" id="WUX55908.1"/>
    </source>
</evidence>
<evidence type="ECO:0000313" key="3">
    <source>
        <dbReference type="Proteomes" id="UP001432209"/>
    </source>
</evidence>